<protein>
    <submittedName>
        <fullName evidence="1">Uncharacterized protein</fullName>
    </submittedName>
</protein>
<dbReference type="EMBL" id="WJWF01000042">
    <property type="protein sequence ID" value="MRL38715.1"/>
    <property type="molecule type" value="Genomic_DNA"/>
</dbReference>
<sequence>MLIPALIWAITVVYVLHSVLKDIHTAFWQDWSVLSTRYPALFIKPRSTREDKCQELEVVRPGDVYCVRYGERPEEKFASLTSYGHSPETIAGKRSR</sequence>
<accession>A0A9J6S6Z1</accession>
<gene>
    <name evidence="1" type="ORF">GJJ18_25330</name>
</gene>
<dbReference type="RefSeq" id="WP_114260244.1">
    <property type="nucleotide sequence ID" value="NZ_UFAQ01000023.1"/>
</dbReference>
<reference evidence="1" key="1">
    <citation type="submission" date="2019-10" db="EMBL/GenBank/DDBJ databases">
        <title>Molecular typing, antibiotic resistance determination and virulence profiling for 36 multidrug-resistant clinical Klebsiella pneumoniae isolates using second- and third-generation sequencing.</title>
        <authorList>
            <person name="Shelenkov A."/>
            <person name="Mikhaylova Y."/>
            <person name="Yanushevich Y."/>
            <person name="Samoilov A."/>
            <person name="Petrova L."/>
            <person name="Fomina V."/>
            <person name="Gusarov V."/>
            <person name="Zamyatin M."/>
            <person name="Shagin D."/>
        </authorList>
    </citation>
    <scope>NUCLEOTIDE SEQUENCE [LARGE SCALE GENOMIC DNA]</scope>
    <source>
        <strain evidence="1">CriePir115</strain>
    </source>
</reference>
<name>A0A9J6S6Z1_KLEPN</name>
<organism evidence="1">
    <name type="scientific">Klebsiella pneumoniae</name>
    <dbReference type="NCBI Taxonomy" id="573"/>
    <lineage>
        <taxon>Bacteria</taxon>
        <taxon>Pseudomonadati</taxon>
        <taxon>Pseudomonadota</taxon>
        <taxon>Gammaproteobacteria</taxon>
        <taxon>Enterobacterales</taxon>
        <taxon>Enterobacteriaceae</taxon>
        <taxon>Klebsiella/Raoultella group</taxon>
        <taxon>Klebsiella</taxon>
        <taxon>Klebsiella pneumoniae complex</taxon>
    </lineage>
</organism>
<comment type="caution">
    <text evidence="1">The sequence shown here is derived from an EMBL/GenBank/DDBJ whole genome shotgun (WGS) entry which is preliminary data.</text>
</comment>
<evidence type="ECO:0000313" key="1">
    <source>
        <dbReference type="EMBL" id="MRL38715.1"/>
    </source>
</evidence>
<proteinExistence type="predicted"/>
<dbReference type="AlphaFoldDB" id="A0A9J6S6Z1"/>